<dbReference type="AlphaFoldDB" id="A0A5C6PHI8"/>
<comment type="caution">
    <text evidence="7">The sequence shown here is derived from an EMBL/GenBank/DDBJ whole genome shotgun (WGS) entry which is preliminary data.</text>
</comment>
<feature type="compositionally biased region" description="Acidic residues" evidence="6">
    <location>
        <begin position="425"/>
        <end position="435"/>
    </location>
</feature>
<keyword evidence="2" id="KW-0433">Leucine-rich repeat</keyword>
<evidence type="ECO:0000256" key="6">
    <source>
        <dbReference type="SAM" id="MobiDB-lite"/>
    </source>
</evidence>
<dbReference type="GO" id="GO:0005930">
    <property type="term" value="C:axoneme"/>
    <property type="evidence" value="ECO:0007669"/>
    <property type="project" value="TreeGrafter"/>
</dbReference>
<dbReference type="EMBL" id="RHFK02000004">
    <property type="protein sequence ID" value="TWW77857.1"/>
    <property type="molecule type" value="Genomic_DNA"/>
</dbReference>
<dbReference type="Proteomes" id="UP000324091">
    <property type="component" value="Chromosome 12"/>
</dbReference>
<proteinExistence type="predicted"/>
<feature type="region of interest" description="Disordered" evidence="6">
    <location>
        <begin position="418"/>
        <end position="438"/>
    </location>
</feature>
<keyword evidence="4" id="KW-0969">Cilium</keyword>
<dbReference type="GO" id="GO:0070840">
    <property type="term" value="F:dynein complex binding"/>
    <property type="evidence" value="ECO:0007669"/>
    <property type="project" value="TreeGrafter"/>
</dbReference>
<evidence type="ECO:0000256" key="5">
    <source>
        <dbReference type="ARBA" id="ARBA00023273"/>
    </source>
</evidence>
<evidence type="ECO:0000256" key="4">
    <source>
        <dbReference type="ARBA" id="ARBA00023069"/>
    </source>
</evidence>
<evidence type="ECO:0000313" key="7">
    <source>
        <dbReference type="EMBL" id="TWW77857.1"/>
    </source>
</evidence>
<organism evidence="7 8">
    <name type="scientific">Takifugu flavidus</name>
    <name type="common">sansaifugu</name>
    <dbReference type="NCBI Taxonomy" id="433684"/>
    <lineage>
        <taxon>Eukaryota</taxon>
        <taxon>Metazoa</taxon>
        <taxon>Chordata</taxon>
        <taxon>Craniata</taxon>
        <taxon>Vertebrata</taxon>
        <taxon>Euteleostomi</taxon>
        <taxon>Actinopterygii</taxon>
        <taxon>Neopterygii</taxon>
        <taxon>Teleostei</taxon>
        <taxon>Neoteleostei</taxon>
        <taxon>Acanthomorphata</taxon>
        <taxon>Eupercaria</taxon>
        <taxon>Tetraodontiformes</taxon>
        <taxon>Tetradontoidea</taxon>
        <taxon>Tetraodontidae</taxon>
        <taxon>Takifugu</taxon>
    </lineage>
</organism>
<dbReference type="PANTHER" id="PTHR45973">
    <property type="entry name" value="PROTEIN PHOSPHATASE 1 REGULATORY SUBUNIT SDS22-RELATED"/>
    <property type="match status" value="1"/>
</dbReference>
<accession>A0A5C6PHI8</accession>
<name>A0A5C6PHI8_9TELE</name>
<dbReference type="Gene3D" id="3.80.10.10">
    <property type="entry name" value="Ribonuclease Inhibitor"/>
    <property type="match status" value="2"/>
</dbReference>
<reference evidence="7 8" key="1">
    <citation type="submission" date="2019-04" db="EMBL/GenBank/DDBJ databases">
        <title>Chromosome genome assembly for Takifugu flavidus.</title>
        <authorList>
            <person name="Xiao S."/>
        </authorList>
    </citation>
    <scope>NUCLEOTIDE SEQUENCE [LARGE SCALE GENOMIC DNA]</scope>
    <source>
        <strain evidence="7">HTHZ2018</strain>
        <tissue evidence="7">Muscle</tissue>
    </source>
</reference>
<protein>
    <submittedName>
        <fullName evidence="7">Dynein assembly factor 1, axonemal</fullName>
    </submittedName>
</protein>
<dbReference type="PANTHER" id="PTHR45973:SF9">
    <property type="entry name" value="LEUCINE-RICH REPEAT-CONTAINING PROTEIN 46"/>
    <property type="match status" value="1"/>
</dbReference>
<comment type="subcellular location">
    <subcellularLocation>
        <location evidence="1">Cell projection</location>
        <location evidence="1">Cilium</location>
    </subcellularLocation>
</comment>
<evidence type="ECO:0000313" key="8">
    <source>
        <dbReference type="Proteomes" id="UP000324091"/>
    </source>
</evidence>
<dbReference type="SUPFAM" id="SSF52075">
    <property type="entry name" value="Outer arm dynein light chain 1"/>
    <property type="match status" value="1"/>
</dbReference>
<gene>
    <name evidence="7" type="ORF">D4764_12G0012470</name>
</gene>
<dbReference type="FunFam" id="3.80.10.10:FF:000166">
    <property type="entry name" value="Dynein assembly factor 1, axonemal"/>
    <property type="match status" value="1"/>
</dbReference>
<dbReference type="InterPro" id="IPR032675">
    <property type="entry name" value="LRR_dom_sf"/>
</dbReference>
<keyword evidence="8" id="KW-1185">Reference proteome</keyword>
<evidence type="ECO:0000256" key="1">
    <source>
        <dbReference type="ARBA" id="ARBA00004138"/>
    </source>
</evidence>
<dbReference type="SMART" id="SM00365">
    <property type="entry name" value="LRR_SD22"/>
    <property type="match status" value="3"/>
</dbReference>
<dbReference type="InterPro" id="IPR050576">
    <property type="entry name" value="Cilia_flagella_integrity"/>
</dbReference>
<evidence type="ECO:0000256" key="3">
    <source>
        <dbReference type="ARBA" id="ARBA00022737"/>
    </source>
</evidence>
<dbReference type="Pfam" id="PF14580">
    <property type="entry name" value="LRR_9"/>
    <property type="match status" value="1"/>
</dbReference>
<sequence>MIHITEKERKENYLGPRMTKEFLRDHCKQHKLYLSPWLNDTLYLHFKGFTTIENLDEYTGLKCLWLENNGLQCIENLDSLTELRCLFLQQNRIRKLDNLSPLKSLHILNVSNNYIHTIEHISCLPELNTFQIAHNRLKTVGDIQHLSQCLAISVLDLSYNLLYDPEILTVLQAVPNLKVLNLIGNEVVKNIPNYRKTVIAQLQNLTFLDERPVFPKERACAEAWGAGGFEGEQKERQEWETRERRSLGSSLAGMAMIRKKAQERRLQMEGKGAGQEFNFSETTFEENDTHISSSLRGKMMQPFDSQNFSEDLLDGQLSQGQEGHSSQIETLENVDQNKVEINLKVGETLPQDGIVQNLKVLETETSEDTQEPIQKEDVATSHLPFVCPRPLEVVKAAAAHGPEQEDEGQLEMFNLPQLSSISTDDLPDLEDDDESTLAFSTDRSSKIEIIMYPDDEGTY</sequence>
<keyword evidence="5" id="KW-0966">Cell projection</keyword>
<dbReference type="InterPro" id="IPR001611">
    <property type="entry name" value="Leu-rich_rpt"/>
</dbReference>
<keyword evidence="3" id="KW-0677">Repeat</keyword>
<evidence type="ECO:0000256" key="2">
    <source>
        <dbReference type="ARBA" id="ARBA00022614"/>
    </source>
</evidence>
<dbReference type="PROSITE" id="PS51450">
    <property type="entry name" value="LRR"/>
    <property type="match status" value="3"/>
</dbReference>
<dbReference type="GO" id="GO:0035082">
    <property type="term" value="P:axoneme assembly"/>
    <property type="evidence" value="ECO:0007669"/>
    <property type="project" value="TreeGrafter"/>
</dbReference>